<proteinExistence type="predicted"/>
<evidence type="ECO:0000313" key="3">
    <source>
        <dbReference type="Proteomes" id="UP000657918"/>
    </source>
</evidence>
<dbReference type="InterPro" id="IPR029052">
    <property type="entry name" value="Metallo-depent_PP-like"/>
</dbReference>
<accession>A0A835J730</accession>
<dbReference type="PANTHER" id="PTHR32440">
    <property type="entry name" value="PHOSPHATASE DCR2-RELATED-RELATED"/>
    <property type="match status" value="1"/>
</dbReference>
<gene>
    <name evidence="2" type="ORF">SADUNF_Sadunf18G0107900</name>
</gene>
<sequence length="194" mass="21281">MRSLFSLLLLIFLINSSVEDASSAARVVVITGIDGLGNYNLAVYGAPGSHLANSSALDLFLLWRQGGCFKELEQDSLLSAPCALAFFHIPIPEVRRLYYQKITGQFQEVVACSAVNSGVLQTLVSMGDVKAVFMGHDHKNDFCGNVEGIWLCYGGGFGYHAGGRSDWVGENSWMGIERLRTWKRVDDEIEAKQA</sequence>
<protein>
    <recommendedName>
        <fullName evidence="4">Calcineurin-like phosphoesterase domain-containing protein</fullName>
    </recommendedName>
</protein>
<dbReference type="PANTHER" id="PTHR32440:SF2">
    <property type="entry name" value="INACTIVE PURPLE ACID PHOSPHATASE 28-RELATED"/>
    <property type="match status" value="1"/>
</dbReference>
<evidence type="ECO:0000313" key="2">
    <source>
        <dbReference type="EMBL" id="KAF9662954.1"/>
    </source>
</evidence>
<dbReference type="GO" id="GO:0016788">
    <property type="term" value="F:hydrolase activity, acting on ester bonds"/>
    <property type="evidence" value="ECO:0007669"/>
    <property type="project" value="TreeGrafter"/>
</dbReference>
<keyword evidence="3" id="KW-1185">Reference proteome</keyword>
<dbReference type="OrthoDB" id="783096at2759"/>
<comment type="caution">
    <text evidence="2">The sequence shown here is derived from an EMBL/GenBank/DDBJ whole genome shotgun (WGS) entry which is preliminary data.</text>
</comment>
<keyword evidence="1" id="KW-0732">Signal</keyword>
<feature type="signal peptide" evidence="1">
    <location>
        <begin position="1"/>
        <end position="24"/>
    </location>
</feature>
<dbReference type="EMBL" id="JADGMS010000018">
    <property type="protein sequence ID" value="KAF9662954.1"/>
    <property type="molecule type" value="Genomic_DNA"/>
</dbReference>
<organism evidence="2 3">
    <name type="scientific">Salix dunnii</name>
    <dbReference type="NCBI Taxonomy" id="1413687"/>
    <lineage>
        <taxon>Eukaryota</taxon>
        <taxon>Viridiplantae</taxon>
        <taxon>Streptophyta</taxon>
        <taxon>Embryophyta</taxon>
        <taxon>Tracheophyta</taxon>
        <taxon>Spermatophyta</taxon>
        <taxon>Magnoliopsida</taxon>
        <taxon>eudicotyledons</taxon>
        <taxon>Gunneridae</taxon>
        <taxon>Pentapetalae</taxon>
        <taxon>rosids</taxon>
        <taxon>fabids</taxon>
        <taxon>Malpighiales</taxon>
        <taxon>Salicaceae</taxon>
        <taxon>Saliceae</taxon>
        <taxon>Salix</taxon>
    </lineage>
</organism>
<evidence type="ECO:0008006" key="4">
    <source>
        <dbReference type="Google" id="ProtNLM"/>
    </source>
</evidence>
<name>A0A835J730_9ROSI</name>
<dbReference type="Proteomes" id="UP000657918">
    <property type="component" value="Unassembled WGS sequence"/>
</dbReference>
<dbReference type="AlphaFoldDB" id="A0A835J730"/>
<evidence type="ECO:0000256" key="1">
    <source>
        <dbReference type="SAM" id="SignalP"/>
    </source>
</evidence>
<dbReference type="SUPFAM" id="SSF56300">
    <property type="entry name" value="Metallo-dependent phosphatases"/>
    <property type="match status" value="1"/>
</dbReference>
<dbReference type="GO" id="GO:0005737">
    <property type="term" value="C:cytoplasm"/>
    <property type="evidence" value="ECO:0007669"/>
    <property type="project" value="TreeGrafter"/>
</dbReference>
<reference evidence="2 3" key="1">
    <citation type="submission" date="2020-10" db="EMBL/GenBank/DDBJ databases">
        <title>Plant Genome Project.</title>
        <authorList>
            <person name="Zhang R.-G."/>
        </authorList>
    </citation>
    <scope>NUCLEOTIDE SEQUENCE [LARGE SCALE GENOMIC DNA]</scope>
    <source>
        <strain evidence="2">FAFU-HL-1</strain>
        <tissue evidence="2">Leaf</tissue>
    </source>
</reference>
<feature type="chain" id="PRO_5032866305" description="Calcineurin-like phosphoesterase domain-containing protein" evidence="1">
    <location>
        <begin position="25"/>
        <end position="194"/>
    </location>
</feature>